<feature type="signal peptide" evidence="1">
    <location>
        <begin position="1"/>
        <end position="19"/>
    </location>
</feature>
<proteinExistence type="predicted"/>
<protein>
    <submittedName>
        <fullName evidence="2">Putative secreted peptide</fullName>
    </submittedName>
</protein>
<name>A0A2M3ZQK3_9DIPT</name>
<evidence type="ECO:0000313" key="2">
    <source>
        <dbReference type="EMBL" id="MBW30775.1"/>
    </source>
</evidence>
<accession>A0A2M3ZQK3</accession>
<organism evidence="2">
    <name type="scientific">Anopheles braziliensis</name>
    <dbReference type="NCBI Taxonomy" id="58242"/>
    <lineage>
        <taxon>Eukaryota</taxon>
        <taxon>Metazoa</taxon>
        <taxon>Ecdysozoa</taxon>
        <taxon>Arthropoda</taxon>
        <taxon>Hexapoda</taxon>
        <taxon>Insecta</taxon>
        <taxon>Pterygota</taxon>
        <taxon>Neoptera</taxon>
        <taxon>Endopterygota</taxon>
        <taxon>Diptera</taxon>
        <taxon>Nematocera</taxon>
        <taxon>Culicoidea</taxon>
        <taxon>Culicidae</taxon>
        <taxon>Anophelinae</taxon>
        <taxon>Anopheles</taxon>
    </lineage>
</organism>
<evidence type="ECO:0000256" key="1">
    <source>
        <dbReference type="SAM" id="SignalP"/>
    </source>
</evidence>
<reference evidence="2" key="1">
    <citation type="submission" date="2018-01" db="EMBL/GenBank/DDBJ databases">
        <title>An insight into the sialome of Amazonian anophelines.</title>
        <authorList>
            <person name="Ribeiro J.M."/>
            <person name="Scarpassa V."/>
            <person name="Calvo E."/>
        </authorList>
    </citation>
    <scope>NUCLEOTIDE SEQUENCE</scope>
    <source>
        <tissue evidence="2">Salivary glands</tissue>
    </source>
</reference>
<feature type="chain" id="PRO_5014675910" evidence="1">
    <location>
        <begin position="20"/>
        <end position="82"/>
    </location>
</feature>
<dbReference type="AlphaFoldDB" id="A0A2M3ZQK3"/>
<sequence>MRGCFLVLGLGNWLLILQTANKPEIGIWQHTVQLELKGSWNTLAHSSTQTKIAQHARAPALLLHADQLAPLSRQNVLRAKTS</sequence>
<dbReference type="EMBL" id="GGFM01010024">
    <property type="protein sequence ID" value="MBW30775.1"/>
    <property type="molecule type" value="Transcribed_RNA"/>
</dbReference>
<keyword evidence="1" id="KW-0732">Signal</keyword>